<proteinExistence type="predicted"/>
<dbReference type="EMBL" id="JAHUTI010075295">
    <property type="protein sequence ID" value="MED6256474.1"/>
    <property type="molecule type" value="Genomic_DNA"/>
</dbReference>
<feature type="transmembrane region" description="Helical" evidence="1">
    <location>
        <begin position="76"/>
        <end position="97"/>
    </location>
</feature>
<accession>A0ABU7C1K1</accession>
<organism evidence="2 3">
    <name type="scientific">Ataeniobius toweri</name>
    <dbReference type="NCBI Taxonomy" id="208326"/>
    <lineage>
        <taxon>Eukaryota</taxon>
        <taxon>Metazoa</taxon>
        <taxon>Chordata</taxon>
        <taxon>Craniata</taxon>
        <taxon>Vertebrata</taxon>
        <taxon>Euteleostomi</taxon>
        <taxon>Actinopterygii</taxon>
        <taxon>Neopterygii</taxon>
        <taxon>Teleostei</taxon>
        <taxon>Neoteleostei</taxon>
        <taxon>Acanthomorphata</taxon>
        <taxon>Ovalentaria</taxon>
        <taxon>Atherinomorphae</taxon>
        <taxon>Cyprinodontiformes</taxon>
        <taxon>Goodeidae</taxon>
        <taxon>Ataeniobius</taxon>
    </lineage>
</organism>
<keyword evidence="1" id="KW-0812">Transmembrane</keyword>
<evidence type="ECO:0000256" key="1">
    <source>
        <dbReference type="SAM" id="Phobius"/>
    </source>
</evidence>
<gene>
    <name evidence="2" type="ORF">ATANTOWER_026887</name>
</gene>
<sequence>MVQNTAAGLGLQSAYKSTLHPLCSVSSTGYLYQMKSLMLAYKVLHGTSPTPSTTLPSVPALYFYTLTSDGTGPVDFLLSSLLLPWIINCIVIFSLWIKAFAKCRNLNKSSDKCYQTNITQK</sequence>
<reference evidence="2 3" key="1">
    <citation type="submission" date="2021-07" db="EMBL/GenBank/DDBJ databases">
        <authorList>
            <person name="Palmer J.M."/>
        </authorList>
    </citation>
    <scope>NUCLEOTIDE SEQUENCE [LARGE SCALE GENOMIC DNA]</scope>
    <source>
        <strain evidence="2 3">AT_MEX2019</strain>
        <tissue evidence="2">Muscle</tissue>
    </source>
</reference>
<name>A0ABU7C1K1_9TELE</name>
<dbReference type="Proteomes" id="UP001345963">
    <property type="component" value="Unassembled WGS sequence"/>
</dbReference>
<comment type="caution">
    <text evidence="2">The sequence shown here is derived from an EMBL/GenBank/DDBJ whole genome shotgun (WGS) entry which is preliminary data.</text>
</comment>
<protein>
    <submittedName>
        <fullName evidence="2">Uncharacterized protein</fullName>
    </submittedName>
</protein>
<evidence type="ECO:0000313" key="3">
    <source>
        <dbReference type="Proteomes" id="UP001345963"/>
    </source>
</evidence>
<keyword evidence="1" id="KW-1133">Transmembrane helix</keyword>
<evidence type="ECO:0000313" key="2">
    <source>
        <dbReference type="EMBL" id="MED6256474.1"/>
    </source>
</evidence>
<keyword evidence="3" id="KW-1185">Reference proteome</keyword>
<keyword evidence="1" id="KW-0472">Membrane</keyword>